<reference evidence="1 2" key="1">
    <citation type="submission" date="2020-04" db="EMBL/GenBank/DDBJ databases">
        <authorList>
            <person name="Alioto T."/>
            <person name="Alioto T."/>
            <person name="Gomez Garrido J."/>
        </authorList>
    </citation>
    <scope>NUCLEOTIDE SEQUENCE [LARGE SCALE GENOMIC DNA]</scope>
</reference>
<keyword evidence="2" id="KW-1185">Reference proteome</keyword>
<evidence type="ECO:0000313" key="1">
    <source>
        <dbReference type="EMBL" id="CAB3381351.1"/>
    </source>
</evidence>
<accession>A0A8S1DMD8</accession>
<dbReference type="EMBL" id="CADEPI010000232">
    <property type="protein sequence ID" value="CAB3381351.1"/>
    <property type="molecule type" value="Genomic_DNA"/>
</dbReference>
<name>A0A8S1DMD8_9INSE</name>
<comment type="caution">
    <text evidence="1">The sequence shown here is derived from an EMBL/GenBank/DDBJ whole genome shotgun (WGS) entry which is preliminary data.</text>
</comment>
<gene>
    <name evidence="1" type="ORF">CLODIP_2_CD02802</name>
</gene>
<evidence type="ECO:0000313" key="2">
    <source>
        <dbReference type="Proteomes" id="UP000494165"/>
    </source>
</evidence>
<dbReference type="AlphaFoldDB" id="A0A8S1DMD8"/>
<sequence length="76" mass="8354">MNRISPVGDWFGAAHASGQKKYILKRSIQWNCFGSVRLLIDCLLLQLKICAKRSVRGADRPTLPTLPIVGIDCGVS</sequence>
<organism evidence="1 2">
    <name type="scientific">Cloeon dipterum</name>
    <dbReference type="NCBI Taxonomy" id="197152"/>
    <lineage>
        <taxon>Eukaryota</taxon>
        <taxon>Metazoa</taxon>
        <taxon>Ecdysozoa</taxon>
        <taxon>Arthropoda</taxon>
        <taxon>Hexapoda</taxon>
        <taxon>Insecta</taxon>
        <taxon>Pterygota</taxon>
        <taxon>Palaeoptera</taxon>
        <taxon>Ephemeroptera</taxon>
        <taxon>Pisciforma</taxon>
        <taxon>Baetidae</taxon>
        <taxon>Cloeon</taxon>
    </lineage>
</organism>
<proteinExistence type="predicted"/>
<protein>
    <submittedName>
        <fullName evidence="1">Uncharacterized protein</fullName>
    </submittedName>
</protein>
<dbReference type="Proteomes" id="UP000494165">
    <property type="component" value="Unassembled WGS sequence"/>
</dbReference>